<sequence length="589" mass="67602">MAIPWNIRGSASPLFFQDKQSSQYEALLAIADVPHPDRSILGAFIEEAFEPQEAAWYFLRMTSARENSRPKKTVSQFLSEWKTVIEKFRPTRATSLSRETRLLIYERDGGCCCLTHTPFKSCSDKDADYVQMVSPHMLSDSNLSEGAALSEMLEAFLSPKMVENLRSAFSSPHHQGSERLDNLWLLSTKAFDAIQKGEVYFTLQSWAKHPDTTISQSYNVDINMFARRLSLRHSLLTNTMTLENHTPQLTPILNKELLSLHARFSKSLAWMETERQMNATPGGAIGGARDYCQRIISDWCVESRKLCPSLSLHVIIPSFRWIWKLLPSFVRASVYDGLLWAGSRIYGPSLSMTVYKLPFGLYLRRGSPLLAPRYHVEARTLRLIEQSTSIPAPRAIHVLDTPRFSYLLMTCVPGRPIGQMLDTMTDEEVKQVVSDLKRYVSELREIPNKATEFQICNSEGGGILDWRIPDSQRDEIRFKTETEFNQYLTDPFWDEIRRRAAISHDIRHKIVFTHGDLNPRNILAENGKITGIVDWENAGWFPEYWEYTKAHYSVRSLARWLGDVIDRVIEGYRDELAVENMLSDLLSPF</sequence>
<gene>
    <name evidence="2" type="ORF">BDV38DRAFT_281109</name>
</gene>
<dbReference type="PANTHER" id="PTHR21310">
    <property type="entry name" value="AMINOGLYCOSIDE PHOSPHOTRANSFERASE-RELATED-RELATED"/>
    <property type="match status" value="1"/>
</dbReference>
<keyword evidence="2" id="KW-0808">Transferase</keyword>
<name>A0A5N6T0I0_ASPPS</name>
<evidence type="ECO:0000313" key="3">
    <source>
        <dbReference type="Proteomes" id="UP000325672"/>
    </source>
</evidence>
<protein>
    <submittedName>
        <fullName evidence="2">Kinase-like domain-containing protein</fullName>
    </submittedName>
</protein>
<dbReference type="GeneID" id="43643677"/>
<dbReference type="Gene3D" id="3.90.1200.10">
    <property type="match status" value="1"/>
</dbReference>
<dbReference type="GO" id="GO:0016301">
    <property type="term" value="F:kinase activity"/>
    <property type="evidence" value="ECO:0007669"/>
    <property type="project" value="UniProtKB-KW"/>
</dbReference>
<accession>A0A5N6T0I0</accession>
<proteinExistence type="predicted"/>
<dbReference type="SUPFAM" id="SSF56112">
    <property type="entry name" value="Protein kinase-like (PK-like)"/>
    <property type="match status" value="1"/>
</dbReference>
<keyword evidence="3" id="KW-1185">Reference proteome</keyword>
<reference evidence="2 3" key="1">
    <citation type="submission" date="2019-04" db="EMBL/GenBank/DDBJ databases">
        <title>Friends and foes A comparative genomics study of 23 Aspergillus species from section Flavi.</title>
        <authorList>
            <consortium name="DOE Joint Genome Institute"/>
            <person name="Kjaerbolling I."/>
            <person name="Vesth T."/>
            <person name="Frisvad J.C."/>
            <person name="Nybo J.L."/>
            <person name="Theobald S."/>
            <person name="Kildgaard S."/>
            <person name="Isbrandt T."/>
            <person name="Kuo A."/>
            <person name="Sato A."/>
            <person name="Lyhne E.K."/>
            <person name="Kogle M.E."/>
            <person name="Wiebenga A."/>
            <person name="Kun R.S."/>
            <person name="Lubbers R.J."/>
            <person name="Makela M.R."/>
            <person name="Barry K."/>
            <person name="Chovatia M."/>
            <person name="Clum A."/>
            <person name="Daum C."/>
            <person name="Haridas S."/>
            <person name="He G."/>
            <person name="LaButti K."/>
            <person name="Lipzen A."/>
            <person name="Mondo S."/>
            <person name="Riley R."/>
            <person name="Salamov A."/>
            <person name="Simmons B.A."/>
            <person name="Magnuson J.K."/>
            <person name="Henrissat B."/>
            <person name="Mortensen U.H."/>
            <person name="Larsen T.O."/>
            <person name="Devries R.P."/>
            <person name="Grigoriev I.V."/>
            <person name="Machida M."/>
            <person name="Baker S.E."/>
            <person name="Andersen M.R."/>
        </authorList>
    </citation>
    <scope>NUCLEOTIDE SEQUENCE [LARGE SCALE GENOMIC DNA]</scope>
    <source>
        <strain evidence="2 3">CBS 117625</strain>
    </source>
</reference>
<dbReference type="CDD" id="cd05120">
    <property type="entry name" value="APH_ChoK_like"/>
    <property type="match status" value="1"/>
</dbReference>
<dbReference type="Pfam" id="PF01636">
    <property type="entry name" value="APH"/>
    <property type="match status" value="1"/>
</dbReference>
<dbReference type="InterPro" id="IPR051678">
    <property type="entry name" value="AGP_Transferase"/>
</dbReference>
<dbReference type="EMBL" id="ML743566">
    <property type="protein sequence ID" value="KAE8139343.1"/>
    <property type="molecule type" value="Genomic_DNA"/>
</dbReference>
<keyword evidence="2" id="KW-0418">Kinase</keyword>
<dbReference type="Proteomes" id="UP000325672">
    <property type="component" value="Unassembled WGS sequence"/>
</dbReference>
<dbReference type="InterPro" id="IPR011009">
    <property type="entry name" value="Kinase-like_dom_sf"/>
</dbReference>
<organism evidence="2 3">
    <name type="scientific">Aspergillus pseudotamarii</name>
    <dbReference type="NCBI Taxonomy" id="132259"/>
    <lineage>
        <taxon>Eukaryota</taxon>
        <taxon>Fungi</taxon>
        <taxon>Dikarya</taxon>
        <taxon>Ascomycota</taxon>
        <taxon>Pezizomycotina</taxon>
        <taxon>Eurotiomycetes</taxon>
        <taxon>Eurotiomycetidae</taxon>
        <taxon>Eurotiales</taxon>
        <taxon>Aspergillaceae</taxon>
        <taxon>Aspergillus</taxon>
        <taxon>Aspergillus subgen. Circumdati</taxon>
    </lineage>
</organism>
<dbReference type="PANTHER" id="PTHR21310:SF58">
    <property type="entry name" value="AMINOGLYCOSIDE PHOSPHOTRANSFERASE DOMAIN-CONTAINING PROTEIN"/>
    <property type="match status" value="1"/>
</dbReference>
<dbReference type="InterPro" id="IPR002575">
    <property type="entry name" value="Aminoglycoside_PTrfase"/>
</dbReference>
<feature type="domain" description="Aminoglycoside phosphotransferase" evidence="1">
    <location>
        <begin position="362"/>
        <end position="567"/>
    </location>
</feature>
<evidence type="ECO:0000259" key="1">
    <source>
        <dbReference type="Pfam" id="PF01636"/>
    </source>
</evidence>
<dbReference type="RefSeq" id="XP_031915406.1">
    <property type="nucleotide sequence ID" value="XM_032059467.1"/>
</dbReference>
<dbReference type="OrthoDB" id="2906425at2759"/>
<evidence type="ECO:0000313" key="2">
    <source>
        <dbReference type="EMBL" id="KAE8139343.1"/>
    </source>
</evidence>
<dbReference type="AlphaFoldDB" id="A0A5N6T0I0"/>